<evidence type="ECO:0000256" key="1">
    <source>
        <dbReference type="SAM" id="SignalP"/>
    </source>
</evidence>
<feature type="signal peptide" evidence="1">
    <location>
        <begin position="1"/>
        <end position="20"/>
    </location>
</feature>
<evidence type="ECO:0000313" key="2">
    <source>
        <dbReference type="EMBL" id="CAG5071982.1"/>
    </source>
</evidence>
<dbReference type="Proteomes" id="UP000786811">
    <property type="component" value="Unassembled WGS sequence"/>
</dbReference>
<gene>
    <name evidence="2" type="ORF">HICCMSTLAB_LOCUS131</name>
</gene>
<proteinExistence type="predicted"/>
<keyword evidence="3" id="KW-1185">Reference proteome</keyword>
<dbReference type="EMBL" id="CAJNRD030000779">
    <property type="protein sequence ID" value="CAG5071982.1"/>
    <property type="molecule type" value="Genomic_DNA"/>
</dbReference>
<organism evidence="2 3">
    <name type="scientific">Cotesia congregata</name>
    <name type="common">Parasitoid wasp</name>
    <name type="synonym">Apanteles congregatus</name>
    <dbReference type="NCBI Taxonomy" id="51543"/>
    <lineage>
        <taxon>Eukaryota</taxon>
        <taxon>Metazoa</taxon>
        <taxon>Ecdysozoa</taxon>
        <taxon>Arthropoda</taxon>
        <taxon>Hexapoda</taxon>
        <taxon>Insecta</taxon>
        <taxon>Pterygota</taxon>
        <taxon>Neoptera</taxon>
        <taxon>Endopterygota</taxon>
        <taxon>Hymenoptera</taxon>
        <taxon>Apocrita</taxon>
        <taxon>Ichneumonoidea</taxon>
        <taxon>Braconidae</taxon>
        <taxon>Microgastrinae</taxon>
        <taxon>Cotesia</taxon>
    </lineage>
</organism>
<sequence length="152" mass="17422">MFKLFLISVILISSLSLSFSTNNSSGEEIRDLFELKLSRKDPDVVKFVEDGWEKLVAEERTRGAKIRGDFYVRCARVQIAETKTRYTILVIYDTDLPRSTLNCLIFVMPSQTKPLSISCYIGSFTDICDPAEIEQFNMYNLFYNNELFCPGG</sequence>
<name>A0A8J2GZ76_COTCN</name>
<accession>A0A8J2GZ76</accession>
<protein>
    <submittedName>
        <fullName evidence="2">Uncharacterized protein</fullName>
    </submittedName>
</protein>
<evidence type="ECO:0000313" key="3">
    <source>
        <dbReference type="Proteomes" id="UP000786811"/>
    </source>
</evidence>
<comment type="caution">
    <text evidence="2">The sequence shown here is derived from an EMBL/GenBank/DDBJ whole genome shotgun (WGS) entry which is preliminary data.</text>
</comment>
<dbReference type="AlphaFoldDB" id="A0A8J2GZ76"/>
<reference evidence="2" key="1">
    <citation type="submission" date="2021-04" db="EMBL/GenBank/DDBJ databases">
        <authorList>
            <person name="Chebbi M.A.C M."/>
        </authorList>
    </citation>
    <scope>NUCLEOTIDE SEQUENCE</scope>
</reference>
<keyword evidence="1" id="KW-0732">Signal</keyword>
<feature type="chain" id="PRO_5035164840" evidence="1">
    <location>
        <begin position="21"/>
        <end position="152"/>
    </location>
</feature>